<dbReference type="EMBL" id="UINC01142725">
    <property type="protein sequence ID" value="SVD31238.1"/>
    <property type="molecule type" value="Genomic_DNA"/>
</dbReference>
<accession>A0A382UC41</accession>
<dbReference type="InterPro" id="IPR029063">
    <property type="entry name" value="SAM-dependent_MTases_sf"/>
</dbReference>
<dbReference type="SUPFAM" id="SSF53335">
    <property type="entry name" value="S-adenosyl-L-methionine-dependent methyltransferases"/>
    <property type="match status" value="1"/>
</dbReference>
<gene>
    <name evidence="1" type="ORF">METZ01_LOCUS384092</name>
</gene>
<dbReference type="AlphaFoldDB" id="A0A382UC41"/>
<organism evidence="1">
    <name type="scientific">marine metagenome</name>
    <dbReference type="NCBI Taxonomy" id="408172"/>
    <lineage>
        <taxon>unclassified sequences</taxon>
        <taxon>metagenomes</taxon>
        <taxon>ecological metagenomes</taxon>
    </lineage>
</organism>
<dbReference type="Gene3D" id="3.40.50.150">
    <property type="entry name" value="Vaccinia Virus protein VP39"/>
    <property type="match status" value="1"/>
</dbReference>
<dbReference type="Pfam" id="PF07021">
    <property type="entry name" value="MetW"/>
    <property type="match status" value="1"/>
</dbReference>
<protein>
    <recommendedName>
        <fullName evidence="2">Methyltransferase domain-containing protein</fullName>
    </recommendedName>
</protein>
<feature type="non-terminal residue" evidence="1">
    <location>
        <position position="85"/>
    </location>
</feature>
<sequence>MDLGCGDGSLLHYLKTSKGVREIGLEIDEINIERCIENGVNVIEQNLDQGLSNFQSDSFDTVLLTQTLQALSNPDALIDDMLRVG</sequence>
<reference evidence="1" key="1">
    <citation type="submission" date="2018-05" db="EMBL/GenBank/DDBJ databases">
        <authorList>
            <person name="Lanie J.A."/>
            <person name="Ng W.-L."/>
            <person name="Kazmierczak K.M."/>
            <person name="Andrzejewski T.M."/>
            <person name="Davidsen T.M."/>
            <person name="Wayne K.J."/>
            <person name="Tettelin H."/>
            <person name="Glass J.I."/>
            <person name="Rusch D."/>
            <person name="Podicherti R."/>
            <person name="Tsui H.-C.T."/>
            <person name="Winkler M.E."/>
        </authorList>
    </citation>
    <scope>NUCLEOTIDE SEQUENCE</scope>
</reference>
<name>A0A382UC41_9ZZZZ</name>
<evidence type="ECO:0008006" key="2">
    <source>
        <dbReference type="Google" id="ProtNLM"/>
    </source>
</evidence>
<evidence type="ECO:0000313" key="1">
    <source>
        <dbReference type="EMBL" id="SVD31238.1"/>
    </source>
</evidence>
<dbReference type="CDD" id="cd02440">
    <property type="entry name" value="AdoMet_MTases"/>
    <property type="match status" value="1"/>
</dbReference>
<proteinExistence type="predicted"/>
<dbReference type="InterPro" id="IPR010743">
    <property type="entry name" value="Methionine_synth_MetW"/>
</dbReference>